<dbReference type="Proteomes" id="UP001199916">
    <property type="component" value="Unassembled WGS sequence"/>
</dbReference>
<dbReference type="Pfam" id="PF01609">
    <property type="entry name" value="DDE_Tnp_1"/>
    <property type="match status" value="1"/>
</dbReference>
<name>A0ABS8YP01_9BACL</name>
<evidence type="ECO:0000313" key="2">
    <source>
        <dbReference type="EMBL" id="MCE5172065.1"/>
    </source>
</evidence>
<accession>A0ABS8YP01</accession>
<dbReference type="EMBL" id="JAJNBZ010000024">
    <property type="protein sequence ID" value="MCE5172065.1"/>
    <property type="molecule type" value="Genomic_DNA"/>
</dbReference>
<dbReference type="InterPro" id="IPR002559">
    <property type="entry name" value="Transposase_11"/>
</dbReference>
<comment type="caution">
    <text evidence="2">The sequence shown here is derived from an EMBL/GenBank/DDBJ whole genome shotgun (WGS) entry which is preliminary data.</text>
</comment>
<organism evidence="2 3">
    <name type="scientific">Paenibacillus profundus</name>
    <dbReference type="NCBI Taxonomy" id="1173085"/>
    <lineage>
        <taxon>Bacteria</taxon>
        <taxon>Bacillati</taxon>
        <taxon>Bacillota</taxon>
        <taxon>Bacilli</taxon>
        <taxon>Bacillales</taxon>
        <taxon>Paenibacillaceae</taxon>
        <taxon>Paenibacillus</taxon>
    </lineage>
</organism>
<sequence>MKKSNTILPILQTVLTSQEVESIVEAVGYVDKARKFTVYHLLQYWVAAASEEWSGYRFGADHAACSGLSPVHYSCFSGKAADVPFVFKELFQLLVRKCNRETRRKLAFPKELLLIDSTTMTVGKSRLPWAPYHGERAAVKLHVALRAQNGQPLGVTETIGARHDGPVCETLENPDFIMVMDRAYGKLERLDRYKQDGQSFVVRLRDNVHFEK</sequence>
<evidence type="ECO:0000259" key="1">
    <source>
        <dbReference type="Pfam" id="PF01609"/>
    </source>
</evidence>
<dbReference type="PANTHER" id="PTHR33258:SF1">
    <property type="entry name" value="TRANSPOSASE INSL FOR INSERTION SEQUENCE ELEMENT IS186A-RELATED"/>
    <property type="match status" value="1"/>
</dbReference>
<dbReference type="InterPro" id="IPR012337">
    <property type="entry name" value="RNaseH-like_sf"/>
</dbReference>
<dbReference type="PANTHER" id="PTHR33258">
    <property type="entry name" value="TRANSPOSASE INSL FOR INSERTION SEQUENCE ELEMENT IS186A-RELATED"/>
    <property type="match status" value="1"/>
</dbReference>
<feature type="non-terminal residue" evidence="2">
    <location>
        <position position="212"/>
    </location>
</feature>
<keyword evidence="3" id="KW-1185">Reference proteome</keyword>
<gene>
    <name evidence="2" type="ORF">LQV63_22550</name>
</gene>
<dbReference type="RefSeq" id="WP_233698364.1">
    <property type="nucleotide sequence ID" value="NZ_JAJNBZ010000024.1"/>
</dbReference>
<feature type="domain" description="Transposase IS4-like" evidence="1">
    <location>
        <begin position="109"/>
        <end position="211"/>
    </location>
</feature>
<reference evidence="2 3" key="1">
    <citation type="submission" date="2021-11" db="EMBL/GenBank/DDBJ databases">
        <title>Draft genome sequence of Paenibacillus profundus YoMME, a new Gram-positive bacteria with exoelectrogenic properties.</title>
        <authorList>
            <person name="Hubenova Y."/>
            <person name="Hubenova E."/>
            <person name="Manasiev Y."/>
            <person name="Peykov S."/>
            <person name="Mitov M."/>
        </authorList>
    </citation>
    <scope>NUCLEOTIDE SEQUENCE [LARGE SCALE GENOMIC DNA]</scope>
    <source>
        <strain evidence="2 3">YoMME</strain>
    </source>
</reference>
<dbReference type="SUPFAM" id="SSF53098">
    <property type="entry name" value="Ribonuclease H-like"/>
    <property type="match status" value="1"/>
</dbReference>
<proteinExistence type="predicted"/>
<protein>
    <submittedName>
        <fullName evidence="2">Transposase</fullName>
    </submittedName>
</protein>
<evidence type="ECO:0000313" key="3">
    <source>
        <dbReference type="Proteomes" id="UP001199916"/>
    </source>
</evidence>